<accession>H1YY61</accession>
<dbReference type="STRING" id="937775.Metlim_0003"/>
<dbReference type="Gene3D" id="3.40.630.30">
    <property type="match status" value="1"/>
</dbReference>
<dbReference type="InterPro" id="IPR016181">
    <property type="entry name" value="Acyl_CoA_acyltransferase"/>
</dbReference>
<evidence type="ECO:0000313" key="3">
    <source>
        <dbReference type="Proteomes" id="UP000005741"/>
    </source>
</evidence>
<dbReference type="InterPro" id="IPR051531">
    <property type="entry name" value="N-acetyltransferase"/>
</dbReference>
<reference evidence="2 3" key="1">
    <citation type="submission" date="2011-10" db="EMBL/GenBank/DDBJ databases">
        <title>The Improved High-Quality Draft genome of Methanoplanus limicola DSM 2279.</title>
        <authorList>
            <consortium name="US DOE Joint Genome Institute (JGI-PGF)"/>
            <person name="Lucas S."/>
            <person name="Copeland A."/>
            <person name="Lapidus A."/>
            <person name="Glavina del Rio T."/>
            <person name="Dalin E."/>
            <person name="Tice H."/>
            <person name="Bruce D."/>
            <person name="Goodwin L."/>
            <person name="Pitluck S."/>
            <person name="Peters L."/>
            <person name="Mikhailova N."/>
            <person name="Lu M."/>
            <person name="Kyrpides N."/>
            <person name="Mavromatis K."/>
            <person name="Ivanova N."/>
            <person name="Markowitz V."/>
            <person name="Cheng J.-F."/>
            <person name="Hugenholtz P."/>
            <person name="Woyke T."/>
            <person name="Wu D."/>
            <person name="Wirth R."/>
            <person name="Brambilla E.-M."/>
            <person name="Klenk H.-P."/>
            <person name="Eisen J.A."/>
        </authorList>
    </citation>
    <scope>NUCLEOTIDE SEQUENCE [LARGE SCALE GENOMIC DNA]</scope>
    <source>
        <strain evidence="2 3">DSM 2279</strain>
    </source>
</reference>
<dbReference type="SUPFAM" id="SSF55729">
    <property type="entry name" value="Acyl-CoA N-acyltransferases (Nat)"/>
    <property type="match status" value="1"/>
</dbReference>
<proteinExistence type="predicted"/>
<dbReference type="AlphaFoldDB" id="H1YY61"/>
<evidence type="ECO:0000259" key="1">
    <source>
        <dbReference type="PROSITE" id="PS51186"/>
    </source>
</evidence>
<dbReference type="OrthoDB" id="120213at2157"/>
<dbReference type="PROSITE" id="PS51186">
    <property type="entry name" value="GNAT"/>
    <property type="match status" value="1"/>
</dbReference>
<sequence length="192" mass="22083">MKFNDIQTERLLLIPATAEIFEFELEKKEIPDVLKDIYIPENWPHESVTREVLELFFELAKQEKIYTFYWTTKDIPGDNRLKAHKTLIGSGGFISQENGNYELGYSVIEQFRNRGYATEAIRAMIRWFKYSGLSGKIIANTEPGNNSSIKVLEKNGFVPFANKADSVETKNAEYTSDGEEILKFVYSDKSSK</sequence>
<protein>
    <submittedName>
        <fullName evidence="2">GCN5-related N-acetyltransferase</fullName>
    </submittedName>
</protein>
<name>H1YY61_9EURY</name>
<gene>
    <name evidence="2" type="ORF">Metlim_0003</name>
</gene>
<dbReference type="InParanoid" id="H1YY61"/>
<evidence type="ECO:0000313" key="2">
    <source>
        <dbReference type="EMBL" id="EHQ34156.1"/>
    </source>
</evidence>
<dbReference type="GO" id="GO:0016747">
    <property type="term" value="F:acyltransferase activity, transferring groups other than amino-acyl groups"/>
    <property type="evidence" value="ECO:0007669"/>
    <property type="project" value="InterPro"/>
</dbReference>
<dbReference type="PANTHER" id="PTHR43792:SF13">
    <property type="entry name" value="ACETYLTRANSFERASE"/>
    <property type="match status" value="1"/>
</dbReference>
<dbReference type="InterPro" id="IPR000182">
    <property type="entry name" value="GNAT_dom"/>
</dbReference>
<dbReference type="EMBL" id="CM001436">
    <property type="protein sequence ID" value="EHQ34156.1"/>
    <property type="molecule type" value="Genomic_DNA"/>
</dbReference>
<feature type="domain" description="N-acetyltransferase" evidence="1">
    <location>
        <begin position="43"/>
        <end position="173"/>
    </location>
</feature>
<keyword evidence="2" id="KW-0808">Transferase</keyword>
<dbReference type="HOGENOM" id="CLU_013985_28_0_2"/>
<dbReference type="RefSeq" id="WP_004075736.1">
    <property type="nucleotide sequence ID" value="NZ_CM001436.1"/>
</dbReference>
<dbReference type="Proteomes" id="UP000005741">
    <property type="component" value="Chromosome"/>
</dbReference>
<organism evidence="2 3">
    <name type="scientific">Methanoplanus limicola DSM 2279</name>
    <dbReference type="NCBI Taxonomy" id="937775"/>
    <lineage>
        <taxon>Archaea</taxon>
        <taxon>Methanobacteriati</taxon>
        <taxon>Methanobacteriota</taxon>
        <taxon>Stenosarchaea group</taxon>
        <taxon>Methanomicrobia</taxon>
        <taxon>Methanomicrobiales</taxon>
        <taxon>Methanomicrobiaceae</taxon>
        <taxon>Methanoplanus</taxon>
    </lineage>
</organism>
<keyword evidence="3" id="KW-1185">Reference proteome</keyword>
<dbReference type="PANTHER" id="PTHR43792">
    <property type="entry name" value="GNAT FAMILY, PUTATIVE (AFU_ORTHOLOGUE AFUA_3G00765)-RELATED-RELATED"/>
    <property type="match status" value="1"/>
</dbReference>
<dbReference type="Pfam" id="PF13302">
    <property type="entry name" value="Acetyltransf_3"/>
    <property type="match status" value="1"/>
</dbReference>